<feature type="repeat" description="WD" evidence="3">
    <location>
        <begin position="223"/>
        <end position="267"/>
    </location>
</feature>
<protein>
    <submittedName>
        <fullName evidence="6">WD40-repeat-containing domain protein</fullName>
    </submittedName>
</protein>
<evidence type="ECO:0000256" key="4">
    <source>
        <dbReference type="SAM" id="MobiDB-lite"/>
    </source>
</evidence>
<feature type="repeat" description="WD" evidence="3">
    <location>
        <begin position="268"/>
        <end position="308"/>
    </location>
</feature>
<dbReference type="Pfam" id="PF00400">
    <property type="entry name" value="WD40"/>
    <property type="match status" value="6"/>
</dbReference>
<dbReference type="InterPro" id="IPR019775">
    <property type="entry name" value="WD40_repeat_CS"/>
</dbReference>
<gene>
    <name evidence="6" type="ORF">J3Q64DRAFT_1807164</name>
</gene>
<dbReference type="PANTHER" id="PTHR22847:SF732">
    <property type="entry name" value="F-BOX DOMAIN-CONTAINING PROTEIN"/>
    <property type="match status" value="1"/>
</dbReference>
<dbReference type="InterPro" id="IPR015943">
    <property type="entry name" value="WD40/YVTN_repeat-like_dom_sf"/>
</dbReference>
<dbReference type="PROSITE" id="PS50294">
    <property type="entry name" value="WD_REPEATS_REGION"/>
    <property type="match status" value="5"/>
</dbReference>
<name>A0ABR3BDQ7_PHYBL</name>
<dbReference type="PROSITE" id="PS00678">
    <property type="entry name" value="WD_REPEATS_1"/>
    <property type="match status" value="5"/>
</dbReference>
<organism evidence="6 7">
    <name type="scientific">Phycomyces blakesleeanus</name>
    <dbReference type="NCBI Taxonomy" id="4837"/>
    <lineage>
        <taxon>Eukaryota</taxon>
        <taxon>Fungi</taxon>
        <taxon>Fungi incertae sedis</taxon>
        <taxon>Mucoromycota</taxon>
        <taxon>Mucoromycotina</taxon>
        <taxon>Mucoromycetes</taxon>
        <taxon>Mucorales</taxon>
        <taxon>Phycomycetaceae</taxon>
        <taxon>Phycomyces</taxon>
    </lineage>
</organism>
<feature type="repeat" description="WD" evidence="3">
    <location>
        <begin position="436"/>
        <end position="475"/>
    </location>
</feature>
<accession>A0ABR3BDQ7</accession>
<dbReference type="SUPFAM" id="SSF81383">
    <property type="entry name" value="F-box domain"/>
    <property type="match status" value="1"/>
</dbReference>
<dbReference type="SMART" id="SM00256">
    <property type="entry name" value="FBOX"/>
    <property type="match status" value="1"/>
</dbReference>
<dbReference type="PROSITE" id="PS50082">
    <property type="entry name" value="WD_REPEATS_2"/>
    <property type="match status" value="6"/>
</dbReference>
<evidence type="ECO:0000256" key="2">
    <source>
        <dbReference type="ARBA" id="ARBA00022737"/>
    </source>
</evidence>
<dbReference type="CDD" id="cd00200">
    <property type="entry name" value="WD40"/>
    <property type="match status" value="1"/>
</dbReference>
<dbReference type="InterPro" id="IPR001810">
    <property type="entry name" value="F-box_dom"/>
</dbReference>
<dbReference type="Gene3D" id="2.130.10.10">
    <property type="entry name" value="YVTN repeat-like/Quinoprotein amine dehydrogenase"/>
    <property type="match status" value="1"/>
</dbReference>
<dbReference type="EMBL" id="JBCLYO010000001">
    <property type="protein sequence ID" value="KAL0096560.1"/>
    <property type="molecule type" value="Genomic_DNA"/>
</dbReference>
<dbReference type="SMART" id="SM00320">
    <property type="entry name" value="WD40"/>
    <property type="match status" value="7"/>
</dbReference>
<feature type="repeat" description="WD" evidence="3">
    <location>
        <begin position="412"/>
        <end position="435"/>
    </location>
</feature>
<keyword evidence="2" id="KW-0677">Repeat</keyword>
<keyword evidence="7" id="KW-1185">Reference proteome</keyword>
<dbReference type="PRINTS" id="PR00320">
    <property type="entry name" value="GPROTEINBRPT"/>
</dbReference>
<dbReference type="InterPro" id="IPR001680">
    <property type="entry name" value="WD40_rpt"/>
</dbReference>
<evidence type="ECO:0000256" key="3">
    <source>
        <dbReference type="PROSITE-ProRule" id="PRU00221"/>
    </source>
</evidence>
<feature type="repeat" description="WD" evidence="3">
    <location>
        <begin position="309"/>
        <end position="348"/>
    </location>
</feature>
<feature type="repeat" description="WD" evidence="3">
    <location>
        <begin position="349"/>
        <end position="388"/>
    </location>
</feature>
<dbReference type="Proteomes" id="UP001448207">
    <property type="component" value="Unassembled WGS sequence"/>
</dbReference>
<reference evidence="6 7" key="1">
    <citation type="submission" date="2024-04" db="EMBL/GenBank/DDBJ databases">
        <title>Symmetric and asymmetric DNA N6-adenine methylation regulates different biological responses in Mucorales.</title>
        <authorList>
            <consortium name="Lawrence Berkeley National Laboratory"/>
            <person name="Lax C."/>
            <person name="Mondo S.J."/>
            <person name="Osorio-Concepcion M."/>
            <person name="Muszewska A."/>
            <person name="Corrochano-Luque M."/>
            <person name="Gutierrez G."/>
            <person name="Riley R."/>
            <person name="Lipzen A."/>
            <person name="Guo J."/>
            <person name="Hundley H."/>
            <person name="Amirebrahimi M."/>
            <person name="Ng V."/>
            <person name="Lorenzo-Gutierrez D."/>
            <person name="Binder U."/>
            <person name="Yang J."/>
            <person name="Song Y."/>
            <person name="Canovas D."/>
            <person name="Navarro E."/>
            <person name="Freitag M."/>
            <person name="Gabaldon T."/>
            <person name="Grigoriev I.V."/>
            <person name="Corrochano L.M."/>
            <person name="Nicolas F.E."/>
            <person name="Garre V."/>
        </authorList>
    </citation>
    <scope>NUCLEOTIDE SEQUENCE [LARGE SCALE GENOMIC DNA]</scope>
    <source>
        <strain evidence="6 7">L51</strain>
    </source>
</reference>
<sequence>MDFCSPDDLSPPATPPSTSTMSLCRTGRARPTLHPCAIPPTHQNKIDYIGRAKSIFQLFDGHYKQLLITELLGCCDNQLLSQIHTLIAPKLKVDFLRQLPSEIAFQILSFVDPPTLAQCDKVSGYWHSLLQDDTTWKSLCLKHHYCHRFPVLQSMSFRNHFIRRYKIEHAWAQDTGSIVHCPNDIGSGLVTSLQMDDKFIVVGCDNRRIEVYDSTNGKFIRTLRGHEGGVWALQFIQLENGKHRLISGGCDRQVRVWDLPNGCPLHVLRGHTSTIRCLKVRDSKIAVTGSRDTTLRIWDIEHGTLKHVCTGHQASVRCLEVHGNLVASGSYDATARLWDIETGECIFVLSGHHSQIYAIAFDGIRIVTGSLDSNIRIWCAQTGKCIAFLQGHTSLVGHLQLLKPITPSDLPLLVSGASDGCLRVWNLETNECIHRISAHDNSITCLQVEGKRILSGGSDGQVKLWDIDTGHLLRPFTLPGKSVWRLQFNDTKAVVILQRRSQPDTETLHTAIELHDFDNYSKP</sequence>
<proteinExistence type="predicted"/>
<dbReference type="Gene3D" id="1.20.1280.50">
    <property type="match status" value="1"/>
</dbReference>
<keyword evidence="1 3" id="KW-0853">WD repeat</keyword>
<evidence type="ECO:0000259" key="5">
    <source>
        <dbReference type="PROSITE" id="PS50181"/>
    </source>
</evidence>
<evidence type="ECO:0000256" key="1">
    <source>
        <dbReference type="ARBA" id="ARBA00022574"/>
    </source>
</evidence>
<evidence type="ECO:0000313" key="7">
    <source>
        <dbReference type="Proteomes" id="UP001448207"/>
    </source>
</evidence>
<dbReference type="SUPFAM" id="SSF50978">
    <property type="entry name" value="WD40 repeat-like"/>
    <property type="match status" value="1"/>
</dbReference>
<comment type="caution">
    <text evidence="6">The sequence shown here is derived from an EMBL/GenBank/DDBJ whole genome shotgun (WGS) entry which is preliminary data.</text>
</comment>
<dbReference type="InterPro" id="IPR020472">
    <property type="entry name" value="WD40_PAC1"/>
</dbReference>
<dbReference type="PROSITE" id="PS50181">
    <property type="entry name" value="FBOX"/>
    <property type="match status" value="1"/>
</dbReference>
<evidence type="ECO:0000313" key="6">
    <source>
        <dbReference type="EMBL" id="KAL0096560.1"/>
    </source>
</evidence>
<dbReference type="Pfam" id="PF12937">
    <property type="entry name" value="F-box-like"/>
    <property type="match status" value="1"/>
</dbReference>
<dbReference type="InterPro" id="IPR036047">
    <property type="entry name" value="F-box-like_dom_sf"/>
</dbReference>
<feature type="domain" description="F-box" evidence="5">
    <location>
        <begin position="93"/>
        <end position="139"/>
    </location>
</feature>
<feature type="region of interest" description="Disordered" evidence="4">
    <location>
        <begin position="1"/>
        <end position="22"/>
    </location>
</feature>
<dbReference type="PANTHER" id="PTHR22847">
    <property type="entry name" value="WD40 REPEAT PROTEIN"/>
    <property type="match status" value="1"/>
</dbReference>
<dbReference type="InterPro" id="IPR036322">
    <property type="entry name" value="WD40_repeat_dom_sf"/>
</dbReference>